<proteinExistence type="predicted"/>
<gene>
    <name evidence="1" type="ORF">SAMN05192539_1001300</name>
</gene>
<reference evidence="2" key="1">
    <citation type="submission" date="2016-10" db="EMBL/GenBank/DDBJ databases">
        <authorList>
            <person name="Varghese N."/>
            <person name="Submissions S."/>
        </authorList>
    </citation>
    <scope>NUCLEOTIDE SEQUENCE [LARGE SCALE GENOMIC DNA]</scope>
    <source>
        <strain evidence="2">LMG 26031</strain>
    </source>
</reference>
<accession>A0A1H6QME0</accession>
<dbReference type="AlphaFoldDB" id="A0A1H6QME0"/>
<dbReference type="RefSeq" id="WP_090861947.1">
    <property type="nucleotide sequence ID" value="NZ_FNYE01000001.1"/>
</dbReference>
<dbReference type="Proteomes" id="UP000198866">
    <property type="component" value="Unassembled WGS sequence"/>
</dbReference>
<sequence>MSAHAYIQWADVPQALIDSSRQRMDDNGAVKLVAFVGCPLVGQIEELSGGRIQIEYPWPQVPDLRHGLGDWLSHHGINYVVVH</sequence>
<keyword evidence="2" id="KW-1185">Reference proteome</keyword>
<protein>
    <submittedName>
        <fullName evidence="1">Uncharacterized protein</fullName>
    </submittedName>
</protein>
<name>A0A1H6QME0_9BURK</name>
<dbReference type="OrthoDB" id="9104280at2"/>
<dbReference type="STRING" id="667676.SAMN05192539_1001300"/>
<dbReference type="EMBL" id="FNYE01000001">
    <property type="protein sequence ID" value="SEI42194.1"/>
    <property type="molecule type" value="Genomic_DNA"/>
</dbReference>
<organism evidence="1 2">
    <name type="scientific">Paraburkholderia diazotrophica</name>
    <dbReference type="NCBI Taxonomy" id="667676"/>
    <lineage>
        <taxon>Bacteria</taxon>
        <taxon>Pseudomonadati</taxon>
        <taxon>Pseudomonadota</taxon>
        <taxon>Betaproteobacteria</taxon>
        <taxon>Burkholderiales</taxon>
        <taxon>Burkholderiaceae</taxon>
        <taxon>Paraburkholderia</taxon>
    </lineage>
</organism>
<evidence type="ECO:0000313" key="1">
    <source>
        <dbReference type="EMBL" id="SEI42194.1"/>
    </source>
</evidence>
<evidence type="ECO:0000313" key="2">
    <source>
        <dbReference type="Proteomes" id="UP000198866"/>
    </source>
</evidence>